<accession>A0A136IYG6</accession>
<dbReference type="STRING" id="196109.A0A136IYG6"/>
<dbReference type="Gene3D" id="3.40.50.300">
    <property type="entry name" value="P-loop containing nucleotide triphosphate hydrolases"/>
    <property type="match status" value="1"/>
</dbReference>
<dbReference type="GO" id="GO:0005739">
    <property type="term" value="C:mitochondrion"/>
    <property type="evidence" value="ECO:0007669"/>
    <property type="project" value="TreeGrafter"/>
</dbReference>
<dbReference type="PANTHER" id="PTHR11566:SF21">
    <property type="entry name" value="DYNAMIN RELATED PROTEIN 1, ISOFORM A"/>
    <property type="match status" value="1"/>
</dbReference>
<feature type="domain" description="GED" evidence="4">
    <location>
        <begin position="611"/>
        <end position="702"/>
    </location>
</feature>
<dbReference type="Gene3D" id="1.20.120.1240">
    <property type="entry name" value="Dynamin, middle domain"/>
    <property type="match status" value="1"/>
</dbReference>
<evidence type="ECO:0000256" key="1">
    <source>
        <dbReference type="ARBA" id="ARBA00022741"/>
    </source>
</evidence>
<dbReference type="GO" id="GO:0006897">
    <property type="term" value="P:endocytosis"/>
    <property type="evidence" value="ECO:0007669"/>
    <property type="project" value="TreeGrafter"/>
</dbReference>
<dbReference type="GO" id="GO:0000266">
    <property type="term" value="P:mitochondrial fission"/>
    <property type="evidence" value="ECO:0007669"/>
    <property type="project" value="TreeGrafter"/>
</dbReference>
<dbReference type="Proteomes" id="UP000070501">
    <property type="component" value="Unassembled WGS sequence"/>
</dbReference>
<evidence type="ECO:0000256" key="2">
    <source>
        <dbReference type="ARBA" id="ARBA00023134"/>
    </source>
</evidence>
<keyword evidence="2" id="KW-0342">GTP-binding</keyword>
<dbReference type="InterPro" id="IPR022812">
    <property type="entry name" value="Dynamin"/>
</dbReference>
<dbReference type="InParanoid" id="A0A136IYG6"/>
<dbReference type="InterPro" id="IPR020850">
    <property type="entry name" value="GED_dom"/>
</dbReference>
<dbReference type="SUPFAM" id="SSF52540">
    <property type="entry name" value="P-loop containing nucleoside triphosphate hydrolases"/>
    <property type="match status" value="1"/>
</dbReference>
<dbReference type="FunFam" id="3.40.50.300:FF:001425">
    <property type="entry name" value="Dynamin GTPase, putative"/>
    <property type="match status" value="1"/>
</dbReference>
<dbReference type="PROSITE" id="PS51388">
    <property type="entry name" value="GED"/>
    <property type="match status" value="1"/>
</dbReference>
<dbReference type="InterPro" id="IPR030381">
    <property type="entry name" value="G_DYNAMIN_dom"/>
</dbReference>
<evidence type="ECO:0000259" key="5">
    <source>
        <dbReference type="PROSITE" id="PS51718"/>
    </source>
</evidence>
<dbReference type="PANTHER" id="PTHR11566">
    <property type="entry name" value="DYNAMIN"/>
    <property type="match status" value="1"/>
</dbReference>
<feature type="compositionally biased region" description="Polar residues" evidence="3">
    <location>
        <begin position="420"/>
        <end position="435"/>
    </location>
</feature>
<dbReference type="GO" id="GO:0008017">
    <property type="term" value="F:microtubule binding"/>
    <property type="evidence" value="ECO:0007669"/>
    <property type="project" value="TreeGrafter"/>
</dbReference>
<dbReference type="PRINTS" id="PR00195">
    <property type="entry name" value="DYNAMIN"/>
</dbReference>
<feature type="region of interest" description="Disordered" evidence="3">
    <location>
        <begin position="411"/>
        <end position="437"/>
    </location>
</feature>
<dbReference type="GO" id="GO:0016020">
    <property type="term" value="C:membrane"/>
    <property type="evidence" value="ECO:0007669"/>
    <property type="project" value="TreeGrafter"/>
</dbReference>
<sequence length="716" mass="79182">MVITTVQNEALQGLCSQDRLDLMDAIDSLRSEGIDHLISLPQIIVVGDQSSGKSSVLEAISGVPFPAQSNLCTRFPTELVLRRTSQVSTRVSIVPHTSRTDSEKAALSSFNEQLQDFDDLSRLLGEAKSAMGISTLGSSFARDLLRVEISGPDRPHLTIVDLPGLIHSETKFQSASDIKLIQDTVESYMAEPRSIILAVVSAKNDFSNQVVLNLARATDPDGKRTLGVITKPDTLHPGSQSEALYASLAQNRQFEFHLGWHVLKNLDSETQQTTSFHRRNTLEEIFFAQGIWTTLPGNILGVSHLRTRLSRVLLTHIASELPGLITDIETRRRSCQSGIEKLGCSRTTHEEHQLYLIAIAEAFQRLIRSAADGNCTDGFFKSAESASGYQSRLRAFIQNHNNDFAKTIGEEGHSCHITDPGSNGNQSEADGSARSTSRDQFIRKIMIKMSHARGRELPGSFDPMIVAELFREQAVPWKRLAHAHIKRSWEACKLFLKQVVEHVADLNTSATIYQNIVKSAMDEILVDLTHLTNEVLKQHQVLHPITYNPDFADALQKLRKDSRRAGIASATMKYFEVSSLAKVHCGQVDLSELVEKLTGHTIEPDVNRFAASEALDMMQAYYKVAMKRFIDDMAVSVIEVALVSALAEILSPVKVFKMDRESVAALAGETEENRVLRQQLGGQLEALDKGAEICRRFAVDGTDGGHLSNLHSVTQI</sequence>
<evidence type="ECO:0000313" key="6">
    <source>
        <dbReference type="EMBL" id="KXJ89924.1"/>
    </source>
</evidence>
<dbReference type="OrthoDB" id="415706at2759"/>
<dbReference type="InterPro" id="IPR000375">
    <property type="entry name" value="Dynamin_stalk"/>
</dbReference>
<name>A0A136IYG6_9PEZI</name>
<gene>
    <name evidence="6" type="ORF">Micbo1qcDRAFT_149782</name>
</gene>
<dbReference type="AlphaFoldDB" id="A0A136IYG6"/>
<reference evidence="7" key="1">
    <citation type="submission" date="2016-02" db="EMBL/GenBank/DDBJ databases">
        <title>Draft genome sequence of Microdochium bolleyi, a fungal endophyte of beachgrass.</title>
        <authorList>
            <consortium name="DOE Joint Genome Institute"/>
            <person name="David A.S."/>
            <person name="May G."/>
            <person name="Haridas S."/>
            <person name="Lim J."/>
            <person name="Wang M."/>
            <person name="Labutti K."/>
            <person name="Lipzen A."/>
            <person name="Barry K."/>
            <person name="Grigoriev I.V."/>
        </authorList>
    </citation>
    <scope>NUCLEOTIDE SEQUENCE [LARGE SCALE GENOMIC DNA]</scope>
    <source>
        <strain evidence="7">J235TASD1</strain>
    </source>
</reference>
<keyword evidence="1" id="KW-0547">Nucleotide-binding</keyword>
<evidence type="ECO:0000259" key="4">
    <source>
        <dbReference type="PROSITE" id="PS51388"/>
    </source>
</evidence>
<dbReference type="GO" id="GO:0003924">
    <property type="term" value="F:GTPase activity"/>
    <property type="evidence" value="ECO:0007669"/>
    <property type="project" value="InterPro"/>
</dbReference>
<organism evidence="6 7">
    <name type="scientific">Microdochium bolleyi</name>
    <dbReference type="NCBI Taxonomy" id="196109"/>
    <lineage>
        <taxon>Eukaryota</taxon>
        <taxon>Fungi</taxon>
        <taxon>Dikarya</taxon>
        <taxon>Ascomycota</taxon>
        <taxon>Pezizomycotina</taxon>
        <taxon>Sordariomycetes</taxon>
        <taxon>Xylariomycetidae</taxon>
        <taxon>Xylariales</taxon>
        <taxon>Microdochiaceae</taxon>
        <taxon>Microdochium</taxon>
    </lineage>
</organism>
<dbReference type="Pfam" id="PF01031">
    <property type="entry name" value="Dynamin_M"/>
    <property type="match status" value="1"/>
</dbReference>
<dbReference type="InterPro" id="IPR045063">
    <property type="entry name" value="Dynamin_N"/>
</dbReference>
<dbReference type="CDD" id="cd08771">
    <property type="entry name" value="DLP_1"/>
    <property type="match status" value="1"/>
</dbReference>
<evidence type="ECO:0000256" key="3">
    <source>
        <dbReference type="SAM" id="MobiDB-lite"/>
    </source>
</evidence>
<feature type="domain" description="Dynamin-type G" evidence="5">
    <location>
        <begin position="37"/>
        <end position="322"/>
    </location>
</feature>
<dbReference type="GO" id="GO:0048312">
    <property type="term" value="P:intracellular distribution of mitochondria"/>
    <property type="evidence" value="ECO:0007669"/>
    <property type="project" value="TreeGrafter"/>
</dbReference>
<dbReference type="GO" id="GO:0005874">
    <property type="term" value="C:microtubule"/>
    <property type="evidence" value="ECO:0007669"/>
    <property type="project" value="TreeGrafter"/>
</dbReference>
<protein>
    <submittedName>
        <fullName evidence="6">p-loop containing nucleoside triphosphate hydrolase protein</fullName>
    </submittedName>
</protein>
<evidence type="ECO:0000313" key="7">
    <source>
        <dbReference type="Proteomes" id="UP000070501"/>
    </source>
</evidence>
<dbReference type="InterPro" id="IPR027417">
    <property type="entry name" value="P-loop_NTPase"/>
</dbReference>
<dbReference type="InterPro" id="IPR001401">
    <property type="entry name" value="Dynamin_GTPase"/>
</dbReference>
<proteinExistence type="predicted"/>
<dbReference type="GO" id="GO:0005525">
    <property type="term" value="F:GTP binding"/>
    <property type="evidence" value="ECO:0007669"/>
    <property type="project" value="InterPro"/>
</dbReference>
<dbReference type="PROSITE" id="PS51718">
    <property type="entry name" value="G_DYNAMIN_2"/>
    <property type="match status" value="1"/>
</dbReference>
<keyword evidence="7" id="KW-1185">Reference proteome</keyword>
<dbReference type="GO" id="GO:0016559">
    <property type="term" value="P:peroxisome fission"/>
    <property type="evidence" value="ECO:0007669"/>
    <property type="project" value="TreeGrafter"/>
</dbReference>
<dbReference type="Pfam" id="PF00350">
    <property type="entry name" value="Dynamin_N"/>
    <property type="match status" value="1"/>
</dbReference>
<dbReference type="EMBL" id="KQ964254">
    <property type="protein sequence ID" value="KXJ89924.1"/>
    <property type="molecule type" value="Genomic_DNA"/>
</dbReference>
<dbReference type="SMART" id="SM00053">
    <property type="entry name" value="DYNc"/>
    <property type="match status" value="1"/>
</dbReference>
<keyword evidence="6" id="KW-0378">Hydrolase</keyword>